<organism evidence="1 2">
    <name type="scientific">Aquicella siphonis</name>
    <dbReference type="NCBI Taxonomy" id="254247"/>
    <lineage>
        <taxon>Bacteria</taxon>
        <taxon>Pseudomonadati</taxon>
        <taxon>Pseudomonadota</taxon>
        <taxon>Gammaproteobacteria</taxon>
        <taxon>Legionellales</taxon>
        <taxon>Coxiellaceae</taxon>
        <taxon>Aquicella</taxon>
    </lineage>
</organism>
<evidence type="ECO:0000313" key="2">
    <source>
        <dbReference type="Proteomes" id="UP000324194"/>
    </source>
</evidence>
<dbReference type="AlphaFoldDB" id="A0A5E4PFX6"/>
<protein>
    <submittedName>
        <fullName evidence="1">Uncharacterized protein</fullName>
    </submittedName>
</protein>
<accession>A0A5E4PFX6</accession>
<evidence type="ECO:0000313" key="1">
    <source>
        <dbReference type="EMBL" id="VVC75293.1"/>
    </source>
</evidence>
<proteinExistence type="predicted"/>
<keyword evidence="2" id="KW-1185">Reference proteome</keyword>
<dbReference type="EMBL" id="LR699119">
    <property type="protein sequence ID" value="VVC75293.1"/>
    <property type="molecule type" value="Genomic_DNA"/>
</dbReference>
<dbReference type="Proteomes" id="UP000324194">
    <property type="component" value="Chromosome 1"/>
</dbReference>
<sequence>MIIVVYYPDSTSHLAIGLTGLCRDKNLYISFFPANERSLAGFRLHELDHDRLKDSASRTSRAASVVILPTEESCGYGLSEQAVYDWWKNHFKPNQENFGWFDNNCSSVVYRALCQAQLGSASLNHALLLEKKWFCTPGSILSYASELGAAMVHQNSDEQNLLQKYAEMREICEHSKFCNPYDQAVALSSRLQQLTTDRLQPVINQFFCAAVKNVLQQFGQHLATNEQYASYSDLAAKTRTQDLSEADVAAHIQRLNVLANTIAGNPSLHDTLFPVLQSGISTMLLAPMADIIGAYLPRLLQERKLINATLQDAADKIDPKKNPHMRYVQKSDVMPQEFHHFHRAI</sequence>
<name>A0A5E4PFX6_9COXI</name>
<dbReference type="KEGG" id="asip:AQUSIP_05810"/>
<reference evidence="1 2" key="1">
    <citation type="submission" date="2019-08" db="EMBL/GenBank/DDBJ databases">
        <authorList>
            <person name="Guy L."/>
        </authorList>
    </citation>
    <scope>NUCLEOTIDE SEQUENCE [LARGE SCALE GENOMIC DNA]</scope>
    <source>
        <strain evidence="1 2">SGT-108</strain>
    </source>
</reference>
<gene>
    <name evidence="1" type="ORF">AQUSIP_05810</name>
</gene>
<dbReference type="RefSeq" id="WP_148338449.1">
    <property type="nucleotide sequence ID" value="NZ_LR699119.1"/>
</dbReference>